<feature type="chain" id="PRO_5047106868" description="Lipoprotein" evidence="2">
    <location>
        <begin position="28"/>
        <end position="184"/>
    </location>
</feature>
<gene>
    <name evidence="3" type="ORF">ACFPA8_21265</name>
</gene>
<dbReference type="RefSeq" id="WP_386450890.1">
    <property type="nucleotide sequence ID" value="NZ_JBHSFH010000012.1"/>
</dbReference>
<reference evidence="4" key="1">
    <citation type="journal article" date="2019" name="Int. J. Syst. Evol. Microbiol.">
        <title>The Global Catalogue of Microorganisms (GCM) 10K type strain sequencing project: providing services to taxonomists for standard genome sequencing and annotation.</title>
        <authorList>
            <consortium name="The Broad Institute Genomics Platform"/>
            <consortium name="The Broad Institute Genome Sequencing Center for Infectious Disease"/>
            <person name="Wu L."/>
            <person name="Ma J."/>
        </authorList>
    </citation>
    <scope>NUCLEOTIDE SEQUENCE [LARGE SCALE GENOMIC DNA]</scope>
    <source>
        <strain evidence="4">CGMCC 4.7357</strain>
    </source>
</reference>
<name>A0ABV9A9V1_9ACTN</name>
<evidence type="ECO:0000256" key="1">
    <source>
        <dbReference type="SAM" id="MobiDB-lite"/>
    </source>
</evidence>
<feature type="signal peptide" evidence="2">
    <location>
        <begin position="1"/>
        <end position="27"/>
    </location>
</feature>
<feature type="compositionally biased region" description="Gly residues" evidence="1">
    <location>
        <begin position="60"/>
        <end position="77"/>
    </location>
</feature>
<keyword evidence="4" id="KW-1185">Reference proteome</keyword>
<comment type="caution">
    <text evidence="3">The sequence shown here is derived from an EMBL/GenBank/DDBJ whole genome shotgun (WGS) entry which is preliminary data.</text>
</comment>
<sequence>MRTSARTAGAVAAIAAAALLVSGCGSSEDKAAEDGGDGGGKPKASASSSASGEKTEAPAGDGGSGSTGGEGGSGKGEGPPKVAGIWKAKGKQLVLTIAGDAVTLLRQESNCTGRVVGQGKRTLTLKCPGGTGEDRTNGTVGALKAESMKVSWNGGATDVYARVADAPAKLPENPGDVAKLIPQE</sequence>
<feature type="region of interest" description="Disordered" evidence="1">
    <location>
        <begin position="26"/>
        <end position="83"/>
    </location>
</feature>
<feature type="compositionally biased region" description="Low complexity" evidence="1">
    <location>
        <begin position="42"/>
        <end position="52"/>
    </location>
</feature>
<evidence type="ECO:0000256" key="2">
    <source>
        <dbReference type="SAM" id="SignalP"/>
    </source>
</evidence>
<evidence type="ECO:0000313" key="3">
    <source>
        <dbReference type="EMBL" id="MFC4496664.1"/>
    </source>
</evidence>
<proteinExistence type="predicted"/>
<organism evidence="3 4">
    <name type="scientific">Streptomyces ovatisporus</name>
    <dbReference type="NCBI Taxonomy" id="1128682"/>
    <lineage>
        <taxon>Bacteria</taxon>
        <taxon>Bacillati</taxon>
        <taxon>Actinomycetota</taxon>
        <taxon>Actinomycetes</taxon>
        <taxon>Kitasatosporales</taxon>
        <taxon>Streptomycetaceae</taxon>
        <taxon>Streptomyces</taxon>
    </lineage>
</organism>
<accession>A0ABV9A9V1</accession>
<dbReference type="EMBL" id="JBHSFH010000012">
    <property type="protein sequence ID" value="MFC4496664.1"/>
    <property type="molecule type" value="Genomic_DNA"/>
</dbReference>
<evidence type="ECO:0000313" key="4">
    <source>
        <dbReference type="Proteomes" id="UP001595997"/>
    </source>
</evidence>
<dbReference type="PROSITE" id="PS51257">
    <property type="entry name" value="PROKAR_LIPOPROTEIN"/>
    <property type="match status" value="1"/>
</dbReference>
<evidence type="ECO:0008006" key="5">
    <source>
        <dbReference type="Google" id="ProtNLM"/>
    </source>
</evidence>
<protein>
    <recommendedName>
        <fullName evidence="5">Lipoprotein</fullName>
    </recommendedName>
</protein>
<keyword evidence="2" id="KW-0732">Signal</keyword>
<dbReference type="Proteomes" id="UP001595997">
    <property type="component" value="Unassembled WGS sequence"/>
</dbReference>